<dbReference type="RefSeq" id="XP_003672987.1">
    <property type="nucleotide sequence ID" value="XM_003672939.1"/>
</dbReference>
<dbReference type="OrthoDB" id="418495at2759"/>
<dbReference type="NCBIfam" id="TIGR02180">
    <property type="entry name" value="GRX_euk"/>
    <property type="match status" value="1"/>
</dbReference>
<gene>
    <name evidence="8" type="primary">NCAS0A00360</name>
    <name evidence="8" type="ordered locus">NCAS_0A00360</name>
</gene>
<comment type="catalytic activity">
    <reaction evidence="4">
        <text>1-chloro-2,4-dinitrobenzene + glutathione = 2,4-dinitrophenyl-S-glutathione + chloride + H(+)</text>
        <dbReference type="Rhea" id="RHEA:51220"/>
        <dbReference type="ChEBI" id="CHEBI:15378"/>
        <dbReference type="ChEBI" id="CHEBI:17996"/>
        <dbReference type="ChEBI" id="CHEBI:34718"/>
        <dbReference type="ChEBI" id="CHEBI:57925"/>
        <dbReference type="ChEBI" id="CHEBI:133977"/>
        <dbReference type="EC" id="2.5.1.18"/>
    </reaction>
</comment>
<dbReference type="OMA" id="YCHKARA"/>
<dbReference type="PANTHER" id="PTHR45694">
    <property type="entry name" value="GLUTAREDOXIN 2"/>
    <property type="match status" value="1"/>
</dbReference>
<dbReference type="GO" id="GO:0006749">
    <property type="term" value="P:glutathione metabolic process"/>
    <property type="evidence" value="ECO:0007669"/>
    <property type="project" value="EnsemblFungi"/>
</dbReference>
<evidence type="ECO:0000313" key="9">
    <source>
        <dbReference type="Proteomes" id="UP000001640"/>
    </source>
</evidence>
<dbReference type="eggNOG" id="KOG1752">
    <property type="taxonomic scope" value="Eukaryota"/>
</dbReference>
<dbReference type="CDD" id="cd03419">
    <property type="entry name" value="GRX_GRXh_1_2_like"/>
    <property type="match status" value="1"/>
</dbReference>
<reference evidence="8 9" key="1">
    <citation type="journal article" date="2011" name="Proc. Natl. Acad. Sci. U.S.A.">
        <title>Evolutionary erosion of yeast sex chromosomes by mating-type switching accidents.</title>
        <authorList>
            <person name="Gordon J.L."/>
            <person name="Armisen D."/>
            <person name="Proux-Wera E."/>
            <person name="Oheigeartaigh S.S."/>
            <person name="Byrne K.P."/>
            <person name="Wolfe K.H."/>
        </authorList>
    </citation>
    <scope>NUCLEOTIDE SEQUENCE [LARGE SCALE GENOMIC DNA]</scope>
    <source>
        <strain evidence="9">ATCC 76901 / BCRC 22586 / CBS 4309 / NBRC 1992 / NRRL Y-12630</strain>
    </source>
</reference>
<protein>
    <recommendedName>
        <fullName evidence="7">Glutaredoxin domain-containing protein</fullName>
    </recommendedName>
</protein>
<dbReference type="STRING" id="1064592.G0V560"/>
<evidence type="ECO:0000256" key="1">
    <source>
        <dbReference type="ARBA" id="ARBA00000217"/>
    </source>
</evidence>
<dbReference type="KEGG" id="ncs:NCAS_0A00360"/>
<dbReference type="GO" id="GO:0004364">
    <property type="term" value="F:glutathione transferase activity"/>
    <property type="evidence" value="ECO:0007669"/>
    <property type="project" value="UniProtKB-EC"/>
</dbReference>
<dbReference type="InParanoid" id="G0V560"/>
<dbReference type="PROSITE" id="PS51354">
    <property type="entry name" value="GLUTAREDOXIN_2"/>
    <property type="match status" value="1"/>
</dbReference>
<accession>G0V560</accession>
<keyword evidence="2" id="KW-0249">Electron transport</keyword>
<proteinExistence type="predicted"/>
<dbReference type="GO" id="GO:0005634">
    <property type="term" value="C:nucleus"/>
    <property type="evidence" value="ECO:0007669"/>
    <property type="project" value="TreeGrafter"/>
</dbReference>
<evidence type="ECO:0000256" key="3">
    <source>
        <dbReference type="ARBA" id="ARBA00023284"/>
    </source>
</evidence>
<dbReference type="GO" id="GO:0005829">
    <property type="term" value="C:cytosol"/>
    <property type="evidence" value="ECO:0007669"/>
    <property type="project" value="EnsemblFungi"/>
</dbReference>
<reference key="2">
    <citation type="submission" date="2011-08" db="EMBL/GenBank/DDBJ databases">
        <title>Genome sequence of Naumovozyma castellii.</title>
        <authorList>
            <person name="Gordon J.L."/>
            <person name="Armisen D."/>
            <person name="Proux-Wera E."/>
            <person name="OhEigeartaigh S.S."/>
            <person name="Byrne K.P."/>
            <person name="Wolfe K.H."/>
        </authorList>
    </citation>
    <scope>NUCLEOTIDE SEQUENCE</scope>
    <source>
        <strain>Type strain:CBS 4309</strain>
    </source>
</reference>
<comment type="catalytic activity">
    <reaction evidence="1">
        <text>2 glutathione + H2O2 = glutathione disulfide + 2 H2O</text>
        <dbReference type="Rhea" id="RHEA:16833"/>
        <dbReference type="ChEBI" id="CHEBI:15377"/>
        <dbReference type="ChEBI" id="CHEBI:16240"/>
        <dbReference type="ChEBI" id="CHEBI:57925"/>
        <dbReference type="ChEBI" id="CHEBI:58297"/>
        <dbReference type="EC" id="1.11.1.9"/>
    </reaction>
</comment>
<dbReference type="FunFam" id="3.40.30.10:FF:000026">
    <property type="entry name" value="Glutaredoxin 2"/>
    <property type="match status" value="1"/>
</dbReference>
<dbReference type="PANTHER" id="PTHR45694:SF18">
    <property type="entry name" value="GLUTAREDOXIN-1-RELATED"/>
    <property type="match status" value="1"/>
</dbReference>
<dbReference type="AlphaFoldDB" id="G0V560"/>
<dbReference type="EMBL" id="HE576752">
    <property type="protein sequence ID" value="CCC66596.1"/>
    <property type="molecule type" value="Genomic_DNA"/>
</dbReference>
<dbReference type="InterPro" id="IPR011899">
    <property type="entry name" value="Glutaredoxin_euk/vir"/>
</dbReference>
<dbReference type="PRINTS" id="PR00160">
    <property type="entry name" value="GLUTAREDOXIN"/>
</dbReference>
<dbReference type="Proteomes" id="UP000001640">
    <property type="component" value="Chromosome 1"/>
</dbReference>
<dbReference type="GO" id="GO:0034599">
    <property type="term" value="P:cellular response to oxidative stress"/>
    <property type="evidence" value="ECO:0007669"/>
    <property type="project" value="EnsemblFungi"/>
</dbReference>
<feature type="transmembrane region" description="Helical" evidence="6">
    <location>
        <begin position="6"/>
        <end position="22"/>
    </location>
</feature>
<dbReference type="GO" id="GO:0005739">
    <property type="term" value="C:mitochondrion"/>
    <property type="evidence" value="ECO:0007669"/>
    <property type="project" value="EnsemblFungi"/>
</dbReference>
<dbReference type="GO" id="GO:0015038">
    <property type="term" value="F:glutathione disulfide oxidoreductase activity"/>
    <property type="evidence" value="ECO:0007669"/>
    <property type="project" value="TreeGrafter"/>
</dbReference>
<name>G0V560_NAUCA</name>
<keyword evidence="6" id="KW-0472">Membrane</keyword>
<dbReference type="Pfam" id="PF00462">
    <property type="entry name" value="Glutaredoxin"/>
    <property type="match status" value="1"/>
</dbReference>
<evidence type="ECO:0000256" key="2">
    <source>
        <dbReference type="ARBA" id="ARBA00022982"/>
    </source>
</evidence>
<evidence type="ECO:0000256" key="6">
    <source>
        <dbReference type="SAM" id="Phobius"/>
    </source>
</evidence>
<dbReference type="GeneID" id="96900085"/>
<keyword evidence="6" id="KW-0812">Transmembrane</keyword>
<keyword evidence="6" id="KW-1133">Transmembrane helix</keyword>
<sequence length="138" mass="15895">MHIPENLRLVLIIIFFTVLYYHRHKKENKMVAQETIDYVQKLIKENKIIVFAKSYCPYSIATRRTLFNDCKVPQSKALVLELDLMQDGQEIQQALLAINGQKTVPHVYIAGEFIGGNHELQQIFQSGELQKKLAPILA</sequence>
<keyword evidence="3" id="KW-0676">Redox-active center</keyword>
<dbReference type="SUPFAM" id="SSF52833">
    <property type="entry name" value="Thioredoxin-like"/>
    <property type="match status" value="1"/>
</dbReference>
<dbReference type="GO" id="GO:0004602">
    <property type="term" value="F:glutathione peroxidase activity"/>
    <property type="evidence" value="ECO:0007669"/>
    <property type="project" value="UniProtKB-EC"/>
</dbReference>
<evidence type="ECO:0000259" key="7">
    <source>
        <dbReference type="Pfam" id="PF00462"/>
    </source>
</evidence>
<evidence type="ECO:0000313" key="8">
    <source>
        <dbReference type="EMBL" id="CCC66596.1"/>
    </source>
</evidence>
<dbReference type="InterPro" id="IPR014025">
    <property type="entry name" value="Glutaredoxin_subgr"/>
</dbReference>
<keyword evidence="2" id="KW-0813">Transport</keyword>
<evidence type="ECO:0000256" key="4">
    <source>
        <dbReference type="ARBA" id="ARBA00035808"/>
    </source>
</evidence>
<comment type="catalytic activity">
    <reaction evidence="5">
        <text>RX + glutathione = an S-substituted glutathione + a halide anion + H(+)</text>
        <dbReference type="Rhea" id="RHEA:16437"/>
        <dbReference type="ChEBI" id="CHEBI:15378"/>
        <dbReference type="ChEBI" id="CHEBI:16042"/>
        <dbReference type="ChEBI" id="CHEBI:17792"/>
        <dbReference type="ChEBI" id="CHEBI:57925"/>
        <dbReference type="ChEBI" id="CHEBI:90779"/>
        <dbReference type="EC" id="2.5.1.18"/>
    </reaction>
</comment>
<dbReference type="HOGENOM" id="CLU_026126_7_2_1"/>
<dbReference type="InterPro" id="IPR002109">
    <property type="entry name" value="Glutaredoxin"/>
</dbReference>
<organism evidence="8 9">
    <name type="scientific">Naumovozyma castellii</name>
    <name type="common">Yeast</name>
    <name type="synonym">Saccharomyces castellii</name>
    <dbReference type="NCBI Taxonomy" id="27288"/>
    <lineage>
        <taxon>Eukaryota</taxon>
        <taxon>Fungi</taxon>
        <taxon>Dikarya</taxon>
        <taxon>Ascomycota</taxon>
        <taxon>Saccharomycotina</taxon>
        <taxon>Saccharomycetes</taxon>
        <taxon>Saccharomycetales</taxon>
        <taxon>Saccharomycetaceae</taxon>
        <taxon>Naumovozyma</taxon>
    </lineage>
</organism>
<feature type="domain" description="Glutaredoxin" evidence="7">
    <location>
        <begin position="48"/>
        <end position="114"/>
    </location>
</feature>
<dbReference type="InterPro" id="IPR036249">
    <property type="entry name" value="Thioredoxin-like_sf"/>
</dbReference>
<evidence type="ECO:0000256" key="5">
    <source>
        <dbReference type="ARBA" id="ARBA00047960"/>
    </source>
</evidence>
<dbReference type="Gene3D" id="3.40.30.10">
    <property type="entry name" value="Glutaredoxin"/>
    <property type="match status" value="1"/>
</dbReference>
<keyword evidence="9" id="KW-1185">Reference proteome</keyword>